<organism evidence="3 4">
    <name type="scientific">Maritalea porphyrae</name>
    <dbReference type="NCBI Taxonomy" id="880732"/>
    <lineage>
        <taxon>Bacteria</taxon>
        <taxon>Pseudomonadati</taxon>
        <taxon>Pseudomonadota</taxon>
        <taxon>Alphaproteobacteria</taxon>
        <taxon>Hyphomicrobiales</taxon>
        <taxon>Devosiaceae</taxon>
        <taxon>Maritalea</taxon>
    </lineage>
</organism>
<name>A0ABQ5URM2_9HYPH</name>
<proteinExistence type="predicted"/>
<dbReference type="SUPFAM" id="SSF53335">
    <property type="entry name" value="S-adenosyl-L-methionine-dependent methyltransferases"/>
    <property type="match status" value="1"/>
</dbReference>
<dbReference type="Proteomes" id="UP001161405">
    <property type="component" value="Unassembled WGS sequence"/>
</dbReference>
<dbReference type="InterPro" id="IPR050447">
    <property type="entry name" value="Erg6_SMT_methyltransf"/>
</dbReference>
<accession>A0ABQ5URM2</accession>
<reference evidence="3" key="1">
    <citation type="journal article" date="2014" name="Int. J. Syst. Evol. Microbiol.">
        <title>Complete genome of a new Firmicutes species belonging to the dominant human colonic microbiota ('Ruminococcus bicirculans') reveals two chromosomes and a selective capacity to utilize plant glucans.</title>
        <authorList>
            <consortium name="NISC Comparative Sequencing Program"/>
            <person name="Wegmann U."/>
            <person name="Louis P."/>
            <person name="Goesmann A."/>
            <person name="Henrissat B."/>
            <person name="Duncan S.H."/>
            <person name="Flint H.J."/>
        </authorList>
    </citation>
    <scope>NUCLEOTIDE SEQUENCE</scope>
    <source>
        <strain evidence="3">NBRC 107169</strain>
    </source>
</reference>
<dbReference type="GO" id="GO:0008168">
    <property type="term" value="F:methyltransferase activity"/>
    <property type="evidence" value="ECO:0007669"/>
    <property type="project" value="UniProtKB-KW"/>
</dbReference>
<evidence type="ECO:0000313" key="4">
    <source>
        <dbReference type="Proteomes" id="UP001161405"/>
    </source>
</evidence>
<feature type="domain" description="Methyltransferase type 11" evidence="2">
    <location>
        <begin position="69"/>
        <end position="165"/>
    </location>
</feature>
<dbReference type="Gene3D" id="3.40.50.150">
    <property type="entry name" value="Vaccinia Virus protein VP39"/>
    <property type="match status" value="1"/>
</dbReference>
<comment type="caution">
    <text evidence="3">The sequence shown here is derived from an EMBL/GenBank/DDBJ whole genome shotgun (WGS) entry which is preliminary data.</text>
</comment>
<dbReference type="Pfam" id="PF08241">
    <property type="entry name" value="Methyltransf_11"/>
    <property type="match status" value="1"/>
</dbReference>
<sequence length="277" mass="30369">MSYAEKISTHYRHTSLLPAIRVGLEKQGIKPENASVEDLGPVDEFHIGGRAASEHFLDQLEITPSQNLLDIGCGLGGSARFAAKTYGARVAGVDLTPEYIEAGQVLCNWVGLSDRIELKQGSALSLPYQDASFDGAYMIHVGMNIEDKQTLFSEVFRVLKPGAKFGIYDIMKTNDEELVYPVPWATTSETSWVAKPDQYRHALENNGFRILAENNRRDFAMAFFTKMKEAGIAAGGPPPLGLHVLMQKTTAEKIPNMVANLAENRIAPIEMIAVKAG</sequence>
<dbReference type="RefSeq" id="WP_284364212.1">
    <property type="nucleotide sequence ID" value="NZ_BSNI01000002.1"/>
</dbReference>
<dbReference type="CDD" id="cd02440">
    <property type="entry name" value="AdoMet_MTases"/>
    <property type="match status" value="1"/>
</dbReference>
<dbReference type="EMBL" id="BSNI01000002">
    <property type="protein sequence ID" value="GLQ17802.1"/>
    <property type="molecule type" value="Genomic_DNA"/>
</dbReference>
<evidence type="ECO:0000259" key="2">
    <source>
        <dbReference type="Pfam" id="PF08241"/>
    </source>
</evidence>
<dbReference type="PANTHER" id="PTHR44068:SF11">
    <property type="entry name" value="GERANYL DIPHOSPHATE 2-C-METHYLTRANSFERASE"/>
    <property type="match status" value="1"/>
</dbReference>
<dbReference type="PANTHER" id="PTHR44068">
    <property type="entry name" value="ZGC:194242"/>
    <property type="match status" value="1"/>
</dbReference>
<keyword evidence="4" id="KW-1185">Reference proteome</keyword>
<dbReference type="InterPro" id="IPR013216">
    <property type="entry name" value="Methyltransf_11"/>
</dbReference>
<dbReference type="GO" id="GO:0032259">
    <property type="term" value="P:methylation"/>
    <property type="evidence" value="ECO:0007669"/>
    <property type="project" value="UniProtKB-KW"/>
</dbReference>
<keyword evidence="1" id="KW-0808">Transferase</keyword>
<keyword evidence="3" id="KW-0489">Methyltransferase</keyword>
<protein>
    <submittedName>
        <fullName evidence="3">SAM-dependent methyltransferase</fullName>
    </submittedName>
</protein>
<reference evidence="3" key="2">
    <citation type="submission" date="2023-01" db="EMBL/GenBank/DDBJ databases">
        <title>Draft genome sequence of Maritalea porphyrae strain NBRC 107169.</title>
        <authorList>
            <person name="Sun Q."/>
            <person name="Mori K."/>
        </authorList>
    </citation>
    <scope>NUCLEOTIDE SEQUENCE</scope>
    <source>
        <strain evidence="3">NBRC 107169</strain>
    </source>
</reference>
<evidence type="ECO:0000256" key="1">
    <source>
        <dbReference type="ARBA" id="ARBA00022679"/>
    </source>
</evidence>
<dbReference type="InterPro" id="IPR029063">
    <property type="entry name" value="SAM-dependent_MTases_sf"/>
</dbReference>
<gene>
    <name evidence="3" type="ORF">GCM10007879_20510</name>
</gene>
<evidence type="ECO:0000313" key="3">
    <source>
        <dbReference type="EMBL" id="GLQ17802.1"/>
    </source>
</evidence>